<gene>
    <name evidence="1" type="ORF">BDY19DRAFT_1025855</name>
</gene>
<reference evidence="1" key="1">
    <citation type="journal article" date="2021" name="Environ. Microbiol.">
        <title>Gene family expansions and transcriptome signatures uncover fungal adaptations to wood decay.</title>
        <authorList>
            <person name="Hage H."/>
            <person name="Miyauchi S."/>
            <person name="Viragh M."/>
            <person name="Drula E."/>
            <person name="Min B."/>
            <person name="Chaduli D."/>
            <person name="Navarro D."/>
            <person name="Favel A."/>
            <person name="Norest M."/>
            <person name="Lesage-Meessen L."/>
            <person name="Balint B."/>
            <person name="Merenyi Z."/>
            <person name="de Eugenio L."/>
            <person name="Morin E."/>
            <person name="Martinez A.T."/>
            <person name="Baldrian P."/>
            <person name="Stursova M."/>
            <person name="Martinez M.J."/>
            <person name="Novotny C."/>
            <person name="Magnuson J.K."/>
            <person name="Spatafora J.W."/>
            <person name="Maurice S."/>
            <person name="Pangilinan J."/>
            <person name="Andreopoulos W."/>
            <person name="LaButti K."/>
            <person name="Hundley H."/>
            <person name="Na H."/>
            <person name="Kuo A."/>
            <person name="Barry K."/>
            <person name="Lipzen A."/>
            <person name="Henrissat B."/>
            <person name="Riley R."/>
            <person name="Ahrendt S."/>
            <person name="Nagy L.G."/>
            <person name="Grigoriev I.V."/>
            <person name="Martin F."/>
            <person name="Rosso M.N."/>
        </authorList>
    </citation>
    <scope>NUCLEOTIDE SEQUENCE</scope>
    <source>
        <strain evidence="1">CBS 384.51</strain>
    </source>
</reference>
<dbReference type="Proteomes" id="UP001055072">
    <property type="component" value="Unassembled WGS sequence"/>
</dbReference>
<comment type="caution">
    <text evidence="1">The sequence shown here is derived from an EMBL/GenBank/DDBJ whole genome shotgun (WGS) entry which is preliminary data.</text>
</comment>
<evidence type="ECO:0000313" key="2">
    <source>
        <dbReference type="Proteomes" id="UP001055072"/>
    </source>
</evidence>
<name>A0ACB8TRA5_9APHY</name>
<evidence type="ECO:0000313" key="1">
    <source>
        <dbReference type="EMBL" id="KAI0084575.1"/>
    </source>
</evidence>
<proteinExistence type="predicted"/>
<organism evidence="1 2">
    <name type="scientific">Irpex rosettiformis</name>
    <dbReference type="NCBI Taxonomy" id="378272"/>
    <lineage>
        <taxon>Eukaryota</taxon>
        <taxon>Fungi</taxon>
        <taxon>Dikarya</taxon>
        <taxon>Basidiomycota</taxon>
        <taxon>Agaricomycotina</taxon>
        <taxon>Agaricomycetes</taxon>
        <taxon>Polyporales</taxon>
        <taxon>Irpicaceae</taxon>
        <taxon>Irpex</taxon>
    </lineage>
</organism>
<accession>A0ACB8TRA5</accession>
<sequence length="184" mass="20417">MPSSRTVPSKSSETTGKYQRNMLQLRCVTALQNYDSNNHILSSPSPLMLSNILTLSPLIASKKPMREVTEAVKEPGSFLGLSNVEGYQQPNGLFQDAPYSTSDNEHKDSFGETDIIGTLKVNPLYQSPFLRFRELPEDSPSETFISFEIGERSEDSLEVCGHLNWEDDMLTDIVGAGPTTQPKD</sequence>
<protein>
    <submittedName>
        <fullName evidence="1">Uncharacterized protein</fullName>
    </submittedName>
</protein>
<keyword evidence="2" id="KW-1185">Reference proteome</keyword>
<dbReference type="EMBL" id="MU274941">
    <property type="protein sequence ID" value="KAI0084575.1"/>
    <property type="molecule type" value="Genomic_DNA"/>
</dbReference>